<comment type="caution">
    <text evidence="2">The sequence shown here is derived from an EMBL/GenBank/DDBJ whole genome shotgun (WGS) entry which is preliminary data.</text>
</comment>
<dbReference type="Pfam" id="PF12937">
    <property type="entry name" value="F-box-like"/>
    <property type="match status" value="1"/>
</dbReference>
<reference evidence="2" key="1">
    <citation type="journal article" date="2020" name="Fungal Divers.">
        <title>Resolving the Mortierellaceae phylogeny through synthesis of multi-gene phylogenetics and phylogenomics.</title>
        <authorList>
            <person name="Vandepol N."/>
            <person name="Liber J."/>
            <person name="Desiro A."/>
            <person name="Na H."/>
            <person name="Kennedy M."/>
            <person name="Barry K."/>
            <person name="Grigoriev I.V."/>
            <person name="Miller A.N."/>
            <person name="O'Donnell K."/>
            <person name="Stajich J.E."/>
            <person name="Bonito G."/>
        </authorList>
    </citation>
    <scope>NUCLEOTIDE SEQUENCE</scope>
    <source>
        <strain evidence="2">NRRL 6426</strain>
    </source>
</reference>
<accession>A0A9P5V5U5</accession>
<dbReference type="InterPro" id="IPR036047">
    <property type="entry name" value="F-box-like_dom_sf"/>
</dbReference>
<dbReference type="InterPro" id="IPR032675">
    <property type="entry name" value="LRR_dom_sf"/>
</dbReference>
<evidence type="ECO:0000313" key="3">
    <source>
        <dbReference type="Proteomes" id="UP000748756"/>
    </source>
</evidence>
<dbReference type="Proteomes" id="UP000748756">
    <property type="component" value="Unassembled WGS sequence"/>
</dbReference>
<dbReference type="InterPro" id="IPR001810">
    <property type="entry name" value="F-box_dom"/>
</dbReference>
<gene>
    <name evidence="2" type="ORF">BG015_002478</name>
</gene>
<feature type="non-terminal residue" evidence="2">
    <location>
        <position position="1"/>
    </location>
</feature>
<protein>
    <recommendedName>
        <fullName evidence="1">F-box domain-containing protein</fullName>
    </recommendedName>
</protein>
<dbReference type="SUPFAM" id="SSF81383">
    <property type="entry name" value="F-box domain"/>
    <property type="match status" value="1"/>
</dbReference>
<name>A0A9P5V5U5_9FUNG</name>
<dbReference type="AlphaFoldDB" id="A0A9P5V5U5"/>
<organism evidence="2 3">
    <name type="scientific">Linnemannia schmuckeri</name>
    <dbReference type="NCBI Taxonomy" id="64567"/>
    <lineage>
        <taxon>Eukaryota</taxon>
        <taxon>Fungi</taxon>
        <taxon>Fungi incertae sedis</taxon>
        <taxon>Mucoromycota</taxon>
        <taxon>Mortierellomycotina</taxon>
        <taxon>Mortierellomycetes</taxon>
        <taxon>Mortierellales</taxon>
        <taxon>Mortierellaceae</taxon>
        <taxon>Linnemannia</taxon>
    </lineage>
</organism>
<dbReference type="OrthoDB" id="2398680at2759"/>
<sequence>MPSTTTDNIIISLPEVIQFIAIYLEPSDIRSCILVNRHWNQSFTPLLWRTVDTLSKPWQRMFRIHDSKEDPPRDEIAAWIRVAIAKYGHHIRQLTATWNIVLEAVSANSGCTQLTSLDVGSVMYHRTTTPLALETVMAALPHPPTTVLYATGQTATPLVQWLHLPWVSNRRIYRPGVVNEDLRRKITVERFWSLVHQNPGLVRLKLPYLGPMNDLSKEYILERLLALKQLRDLDLELTLLDARTMLRLFPNLERLRIYNLDGLLMLPVQEQYSHLRALGLRTYVMFSHVIKVLNHLPGLEELWIKGVAVEPIAHLRATMASASVVPKAQGEEVALPLIKSFHIDETLPRDDESIALL</sequence>
<dbReference type="EMBL" id="JAAAUQ010001498">
    <property type="protein sequence ID" value="KAF9138119.1"/>
    <property type="molecule type" value="Genomic_DNA"/>
</dbReference>
<evidence type="ECO:0000313" key="2">
    <source>
        <dbReference type="EMBL" id="KAF9138119.1"/>
    </source>
</evidence>
<dbReference type="SUPFAM" id="SSF52047">
    <property type="entry name" value="RNI-like"/>
    <property type="match status" value="1"/>
</dbReference>
<evidence type="ECO:0000259" key="1">
    <source>
        <dbReference type="Pfam" id="PF12937"/>
    </source>
</evidence>
<keyword evidence="3" id="KW-1185">Reference proteome</keyword>
<dbReference type="Gene3D" id="3.80.10.10">
    <property type="entry name" value="Ribonuclease Inhibitor"/>
    <property type="match status" value="1"/>
</dbReference>
<proteinExistence type="predicted"/>
<feature type="domain" description="F-box" evidence="1">
    <location>
        <begin position="14"/>
        <end position="52"/>
    </location>
</feature>